<protein>
    <submittedName>
        <fullName evidence="1">Alpha-D-ribose 1-methylphosphonate 5-triphosphate synthase subunit PhnH</fullName>
        <ecNumber evidence="1">2.7.8.37</ecNumber>
    </submittedName>
</protein>
<dbReference type="Proteomes" id="UP000268844">
    <property type="component" value="Unassembled WGS sequence"/>
</dbReference>
<dbReference type="PIRSF" id="PIRSF020680">
    <property type="entry name" value="PhnH"/>
    <property type="match status" value="1"/>
</dbReference>
<evidence type="ECO:0000313" key="2">
    <source>
        <dbReference type="Proteomes" id="UP000268844"/>
    </source>
</evidence>
<dbReference type="RefSeq" id="WP_126151743.1">
    <property type="nucleotide sequence ID" value="NZ_JBHTMH010000001.1"/>
</dbReference>
<dbReference type="GO" id="GO:0019634">
    <property type="term" value="P:organic phosphonate metabolic process"/>
    <property type="evidence" value="ECO:0007669"/>
    <property type="project" value="InterPro"/>
</dbReference>
<dbReference type="InterPro" id="IPR038058">
    <property type="entry name" value="PhnH-like_sp"/>
</dbReference>
<dbReference type="SUPFAM" id="SSF159709">
    <property type="entry name" value="PhnH-like"/>
    <property type="match status" value="1"/>
</dbReference>
<sequence>MSVTDLPALQPGFADAVFEGQASFRALLDAMSYPGRIQALGVALNPPTPLDPAMAALALTVLDFDTPVWLDPLAAATTDWLRFHAGSPVVTDPGRAQFALIADAANMPPLDAFAIGEDQYPDRSATLFIQVSALGSGQRTRWTGPGINGAIEVWIDGLPAAFWQQFQLNAELFPLGVDVVFVSGRDIVGLPRSIRVEV</sequence>
<keyword evidence="2" id="KW-1185">Reference proteome</keyword>
<dbReference type="NCBIfam" id="TIGR03292">
    <property type="entry name" value="PhnH_redo"/>
    <property type="match status" value="1"/>
</dbReference>
<dbReference type="Gene3D" id="3.40.50.11310">
    <property type="entry name" value="Bacterial phosphonate metabolism protein PhnH"/>
    <property type="match status" value="1"/>
</dbReference>
<reference evidence="1 2" key="1">
    <citation type="submission" date="2018-12" db="EMBL/GenBank/DDBJ databases">
        <authorList>
            <person name="Criscuolo A."/>
        </authorList>
    </citation>
    <scope>NUCLEOTIDE SEQUENCE [LARGE SCALE GENOMIC DNA]</scope>
    <source>
        <strain evidence="1">ACIP1116281</strain>
    </source>
</reference>
<dbReference type="EMBL" id="UZWD01000040">
    <property type="protein sequence ID" value="VDS06216.1"/>
    <property type="molecule type" value="Genomic_DNA"/>
</dbReference>
<dbReference type="GO" id="GO:0061693">
    <property type="term" value="F:alpha-D-ribose 1-methylphosphonate 5-triphosphate synthase activity"/>
    <property type="evidence" value="ECO:0007669"/>
    <property type="project" value="UniProtKB-EC"/>
</dbReference>
<evidence type="ECO:0000313" key="1">
    <source>
        <dbReference type="EMBL" id="VDS06216.1"/>
    </source>
</evidence>
<dbReference type="Pfam" id="PF05845">
    <property type="entry name" value="PhnH"/>
    <property type="match status" value="1"/>
</dbReference>
<keyword evidence="1" id="KW-0808">Transferase</keyword>
<proteinExistence type="predicted"/>
<organism evidence="1 2">
    <name type="scientific">Devosia equisanguinis</name>
    <dbReference type="NCBI Taxonomy" id="2490941"/>
    <lineage>
        <taxon>Bacteria</taxon>
        <taxon>Pseudomonadati</taxon>
        <taxon>Pseudomonadota</taxon>
        <taxon>Alphaproteobacteria</taxon>
        <taxon>Hyphomicrobiales</taxon>
        <taxon>Devosiaceae</taxon>
        <taxon>Devosia</taxon>
    </lineage>
</organism>
<dbReference type="AlphaFoldDB" id="A0A447IFI6"/>
<dbReference type="InterPro" id="IPR008772">
    <property type="entry name" value="Phosphonate_metab_PhnH"/>
</dbReference>
<dbReference type="EC" id="2.7.8.37" evidence="1"/>
<gene>
    <name evidence="1" type="primary">phnH</name>
    <name evidence="1" type="ORF">DEVEQU_03371</name>
</gene>
<name>A0A447IFI6_9HYPH</name>
<dbReference type="OrthoDB" id="9814509at2"/>
<accession>A0A447IFI6</accession>